<dbReference type="STRING" id="46677.AWM79_12390"/>
<accession>A0A0X1T1W7</accession>
<sequence length="167" mass="18060">MHGSASTFPLIPAGSSFEDSAVVHAHRAGINPVELDALAQAIGRLARDQSTVVPASMQDDLLEFARLGYVELTTTSCGTLSVDLVCASALLSSYFWSVWIPRYLRSCALQVAVMPHLEPKVDVQHCTVIFRLPGPREATRQFLNDLGTHFPGDEVEIIAIQVGNALS</sequence>
<proteinExistence type="predicted"/>
<gene>
    <name evidence="1" type="ORF">AWM79_12390</name>
</gene>
<organism evidence="1 2">
    <name type="scientific">Pseudomonas agarici</name>
    <dbReference type="NCBI Taxonomy" id="46677"/>
    <lineage>
        <taxon>Bacteria</taxon>
        <taxon>Pseudomonadati</taxon>
        <taxon>Pseudomonadota</taxon>
        <taxon>Gammaproteobacteria</taxon>
        <taxon>Pseudomonadales</taxon>
        <taxon>Pseudomonadaceae</taxon>
        <taxon>Pseudomonas</taxon>
    </lineage>
</organism>
<name>A0A0X1T1W7_PSEAA</name>
<reference evidence="1 2" key="1">
    <citation type="submission" date="2016-01" db="EMBL/GenBank/DDBJ databases">
        <authorList>
            <person name="McClelland M."/>
            <person name="Jain A."/>
            <person name="Saraogi P."/>
            <person name="Mendelson R."/>
            <person name="Westerman R."/>
            <person name="SanMiguel P."/>
            <person name="Csonka L."/>
        </authorList>
    </citation>
    <scope>NUCLEOTIDE SEQUENCE [LARGE SCALE GENOMIC DNA]</scope>
    <source>
        <strain evidence="1 2">NCPPB 2472</strain>
    </source>
</reference>
<keyword evidence="2" id="KW-1185">Reference proteome</keyword>
<evidence type="ECO:0000313" key="2">
    <source>
        <dbReference type="Proteomes" id="UP000063229"/>
    </source>
</evidence>
<dbReference type="RefSeq" id="WP_060782969.1">
    <property type="nucleotide sequence ID" value="NZ_CP014135.1"/>
</dbReference>
<dbReference type="AlphaFoldDB" id="A0A0X1T1W7"/>
<protein>
    <submittedName>
        <fullName evidence="1">Uncharacterized protein</fullName>
    </submittedName>
</protein>
<dbReference type="KEGG" id="pagb:AWM79_12390"/>
<dbReference type="Proteomes" id="UP000063229">
    <property type="component" value="Chromosome"/>
</dbReference>
<dbReference type="EMBL" id="CP014135">
    <property type="protein sequence ID" value="AMB86052.1"/>
    <property type="molecule type" value="Genomic_DNA"/>
</dbReference>
<evidence type="ECO:0000313" key="1">
    <source>
        <dbReference type="EMBL" id="AMB86052.1"/>
    </source>
</evidence>